<evidence type="ECO:0000256" key="5">
    <source>
        <dbReference type="ARBA" id="ARBA00022692"/>
    </source>
</evidence>
<keyword evidence="9" id="KW-0675">Receptor</keyword>
<evidence type="ECO:0000256" key="4">
    <source>
        <dbReference type="ARBA" id="ARBA00022475"/>
    </source>
</evidence>
<keyword evidence="6 14" id="KW-1133">Transmembrane helix</keyword>
<comment type="caution">
    <text evidence="15">The sequence shown here is derived from an EMBL/GenBank/DDBJ whole genome shotgun (WGS) entry which is preliminary data.</text>
</comment>
<keyword evidence="7 14" id="KW-0472">Membrane</keyword>
<evidence type="ECO:0000256" key="10">
    <source>
        <dbReference type="ARBA" id="ARBA00023180"/>
    </source>
</evidence>
<reference evidence="15 16" key="1">
    <citation type="journal article" date="2022" name="Nat. Ecol. Evol.">
        <title>A masculinizing supergene underlies an exaggerated male reproductive morph in a spider.</title>
        <authorList>
            <person name="Hendrickx F."/>
            <person name="De Corte Z."/>
            <person name="Sonet G."/>
            <person name="Van Belleghem S.M."/>
            <person name="Kostlbacher S."/>
            <person name="Vangestel C."/>
        </authorList>
    </citation>
    <scope>NUCLEOTIDE SEQUENCE [LARGE SCALE GENOMIC DNA]</scope>
    <source>
        <strain evidence="15">W744_W776</strain>
    </source>
</reference>
<dbReference type="GO" id="GO:0005901">
    <property type="term" value="C:caveola"/>
    <property type="evidence" value="ECO:0007669"/>
    <property type="project" value="UniProtKB-SubCell"/>
</dbReference>
<evidence type="ECO:0000256" key="3">
    <source>
        <dbReference type="ARBA" id="ARBA00010532"/>
    </source>
</evidence>
<evidence type="ECO:0000256" key="11">
    <source>
        <dbReference type="ARBA" id="ARBA00040821"/>
    </source>
</evidence>
<evidence type="ECO:0000256" key="14">
    <source>
        <dbReference type="SAM" id="Phobius"/>
    </source>
</evidence>
<dbReference type="AlphaFoldDB" id="A0AAV6U7Q0"/>
<keyword evidence="5 14" id="KW-0812">Transmembrane</keyword>
<dbReference type="Pfam" id="PF01130">
    <property type="entry name" value="CD36"/>
    <property type="match status" value="1"/>
</dbReference>
<evidence type="ECO:0000256" key="1">
    <source>
        <dbReference type="ARBA" id="ARBA00004189"/>
    </source>
</evidence>
<dbReference type="GO" id="GO:0005737">
    <property type="term" value="C:cytoplasm"/>
    <property type="evidence" value="ECO:0007669"/>
    <property type="project" value="TreeGrafter"/>
</dbReference>
<sequence length="550" mass="61668">MAAKCMSKTSAKILLTLGVFLLVISVAVLLIFPTIYKNQLKNDIALSDGSLVTKIWKDIPLPLYEKLYFFNITNGDEFLKGAKLNVTEVGPYTFKGHWVKNYTKWNDNGTVSYTELRTYEFVPGMSVGSQEDEIFSLNGPMVIASDILKGYPIGIRALAAFEFAMMGETVITKRSIRELAYEGYPDKIIKWAPKFKKDIPYKDGLFSWLYGKNNTNDGLFTVFTGVDDPTQTNIIDKYNGEEKLSFWKGDTCNMLNGTSIETGPPIPEEPETYTFFQTIFCRSLTFNFTGDSEIKGVKTKHFEPDSNIFANGSDNPANSCFDLKGERPSGVLDVSPCQFDAPVFISFPHFHMADPVYENDINGLSPNGGDHGSYVEVEPITGLSVNIKVRFQINLNVTHTDGVFQLGKVIEGLYPILWVGLEISLDDYWANYLTGQLNNPKIISYSVLGVTLFLSLVMIIVALIVLRSHARNDDDDPLLDVKEDHRQNLKKRHVSTDYGSNTVSQQRERSSVHIEQGITNHGLDVDDTRYESFDENDDDAPVLSVNSREA</sequence>
<gene>
    <name evidence="15" type="ORF">JTE90_019536</name>
</gene>
<dbReference type="GO" id="GO:0005044">
    <property type="term" value="F:scavenger receptor activity"/>
    <property type="evidence" value="ECO:0007669"/>
    <property type="project" value="TreeGrafter"/>
</dbReference>
<evidence type="ECO:0000256" key="12">
    <source>
        <dbReference type="ARBA" id="ARBA00042244"/>
    </source>
</evidence>
<evidence type="ECO:0000256" key="2">
    <source>
        <dbReference type="ARBA" id="ARBA00004651"/>
    </source>
</evidence>
<protein>
    <recommendedName>
        <fullName evidence="11">Scavenger receptor class B member 1</fullName>
    </recommendedName>
    <alternativeName>
        <fullName evidence="12">SR-BI</fullName>
    </alternativeName>
</protein>
<name>A0AAV6U7Q0_9ARAC</name>
<evidence type="ECO:0000313" key="16">
    <source>
        <dbReference type="Proteomes" id="UP000827092"/>
    </source>
</evidence>
<feature type="region of interest" description="Disordered" evidence="13">
    <location>
        <begin position="490"/>
        <end position="550"/>
    </location>
</feature>
<feature type="transmembrane region" description="Helical" evidence="14">
    <location>
        <begin position="442"/>
        <end position="466"/>
    </location>
</feature>
<keyword evidence="16" id="KW-1185">Reference proteome</keyword>
<accession>A0AAV6U7Q0</accession>
<dbReference type="EMBL" id="JAFNEN010000571">
    <property type="protein sequence ID" value="KAG8180255.1"/>
    <property type="molecule type" value="Genomic_DNA"/>
</dbReference>
<keyword evidence="10" id="KW-0325">Glycoprotein</keyword>
<evidence type="ECO:0000256" key="13">
    <source>
        <dbReference type="SAM" id="MobiDB-lite"/>
    </source>
</evidence>
<dbReference type="Proteomes" id="UP000827092">
    <property type="component" value="Unassembled WGS sequence"/>
</dbReference>
<comment type="subcellular location">
    <subcellularLocation>
        <location evidence="2">Cell membrane</location>
        <topology evidence="2">Multi-pass membrane protein</topology>
    </subcellularLocation>
    <subcellularLocation>
        <location evidence="1">Membrane</location>
        <location evidence="1">Caveola</location>
        <topology evidence="1">Multi-pass membrane protein</topology>
    </subcellularLocation>
</comment>
<dbReference type="PANTHER" id="PTHR11923">
    <property type="entry name" value="SCAVENGER RECEPTOR CLASS B TYPE-1 SR-B1"/>
    <property type="match status" value="1"/>
</dbReference>
<dbReference type="InterPro" id="IPR002159">
    <property type="entry name" value="CD36_fam"/>
</dbReference>
<proteinExistence type="inferred from homology"/>
<dbReference type="PANTHER" id="PTHR11923:SF110">
    <property type="entry name" value="SCAVENGER RECEPTOR CLASS B MEMBER 1"/>
    <property type="match status" value="1"/>
</dbReference>
<organism evidence="15 16">
    <name type="scientific">Oedothorax gibbosus</name>
    <dbReference type="NCBI Taxonomy" id="931172"/>
    <lineage>
        <taxon>Eukaryota</taxon>
        <taxon>Metazoa</taxon>
        <taxon>Ecdysozoa</taxon>
        <taxon>Arthropoda</taxon>
        <taxon>Chelicerata</taxon>
        <taxon>Arachnida</taxon>
        <taxon>Araneae</taxon>
        <taxon>Araneomorphae</taxon>
        <taxon>Entelegynae</taxon>
        <taxon>Araneoidea</taxon>
        <taxon>Linyphiidae</taxon>
        <taxon>Erigoninae</taxon>
        <taxon>Oedothorax</taxon>
    </lineage>
</organism>
<feature type="compositionally biased region" description="Basic and acidic residues" evidence="13">
    <location>
        <begin position="523"/>
        <end position="532"/>
    </location>
</feature>
<evidence type="ECO:0000313" key="15">
    <source>
        <dbReference type="EMBL" id="KAG8180255.1"/>
    </source>
</evidence>
<evidence type="ECO:0000256" key="6">
    <source>
        <dbReference type="ARBA" id="ARBA00022989"/>
    </source>
</evidence>
<comment type="similarity">
    <text evidence="3">Belongs to the CD36 family.</text>
</comment>
<evidence type="ECO:0000256" key="8">
    <source>
        <dbReference type="ARBA" id="ARBA00023157"/>
    </source>
</evidence>
<evidence type="ECO:0000256" key="7">
    <source>
        <dbReference type="ARBA" id="ARBA00023136"/>
    </source>
</evidence>
<evidence type="ECO:0000256" key="9">
    <source>
        <dbReference type="ARBA" id="ARBA00023170"/>
    </source>
</evidence>
<keyword evidence="8" id="KW-1015">Disulfide bond</keyword>
<dbReference type="PRINTS" id="PR01609">
    <property type="entry name" value="CD36FAMILY"/>
</dbReference>
<keyword evidence="4" id="KW-1003">Cell membrane</keyword>